<dbReference type="Proteomes" id="UP001138709">
    <property type="component" value="Unassembled WGS sequence"/>
</dbReference>
<evidence type="ECO:0000259" key="12">
    <source>
        <dbReference type="PROSITE" id="PS50885"/>
    </source>
</evidence>
<comment type="catalytic activity">
    <reaction evidence="1">
        <text>ATP + protein L-histidine = ADP + protein N-phospho-L-histidine.</text>
        <dbReference type="EC" id="2.7.13.3"/>
    </reaction>
</comment>
<evidence type="ECO:0000256" key="9">
    <source>
        <dbReference type="ARBA" id="ARBA00023012"/>
    </source>
</evidence>
<comment type="subcellular location">
    <subcellularLocation>
        <location evidence="2">Membrane</location>
    </subcellularLocation>
</comment>
<evidence type="ECO:0000256" key="5">
    <source>
        <dbReference type="ARBA" id="ARBA00022679"/>
    </source>
</evidence>
<dbReference type="Pfam" id="PF02518">
    <property type="entry name" value="HATPase_c"/>
    <property type="match status" value="1"/>
</dbReference>
<evidence type="ECO:0000313" key="13">
    <source>
        <dbReference type="EMBL" id="MBR0679478.1"/>
    </source>
</evidence>
<dbReference type="EMBL" id="JAAEDL010000002">
    <property type="protein sequence ID" value="MBR0679478.1"/>
    <property type="molecule type" value="Genomic_DNA"/>
</dbReference>
<keyword evidence="10" id="KW-0472">Membrane</keyword>
<dbReference type="GO" id="GO:0004673">
    <property type="term" value="F:protein histidine kinase activity"/>
    <property type="evidence" value="ECO:0007669"/>
    <property type="project" value="UniProtKB-EC"/>
</dbReference>
<dbReference type="PRINTS" id="PR00344">
    <property type="entry name" value="BCTRLSENSOR"/>
</dbReference>
<dbReference type="AlphaFoldDB" id="A0A9X9X6Z2"/>
<dbReference type="PANTHER" id="PTHR45436">
    <property type="entry name" value="SENSOR HISTIDINE KINASE YKOH"/>
    <property type="match status" value="1"/>
</dbReference>
<dbReference type="Gene3D" id="1.10.287.130">
    <property type="match status" value="1"/>
</dbReference>
<keyword evidence="4" id="KW-0597">Phosphoprotein</keyword>
<dbReference type="InterPro" id="IPR004358">
    <property type="entry name" value="Sig_transdc_His_kin-like_C"/>
</dbReference>
<protein>
    <recommendedName>
        <fullName evidence="3">histidine kinase</fullName>
        <ecNumber evidence="3">2.7.13.3</ecNumber>
    </recommendedName>
</protein>
<keyword evidence="7 13" id="KW-0418">Kinase</keyword>
<evidence type="ECO:0000313" key="14">
    <source>
        <dbReference type="Proteomes" id="UP001138709"/>
    </source>
</evidence>
<organism evidence="13 14">
    <name type="scientific">Neoroseomonas eburnea</name>
    <dbReference type="NCBI Taxonomy" id="1346889"/>
    <lineage>
        <taxon>Bacteria</taxon>
        <taxon>Pseudomonadati</taxon>
        <taxon>Pseudomonadota</taxon>
        <taxon>Alphaproteobacteria</taxon>
        <taxon>Acetobacterales</taxon>
        <taxon>Acetobacteraceae</taxon>
        <taxon>Neoroseomonas</taxon>
    </lineage>
</organism>
<evidence type="ECO:0000256" key="2">
    <source>
        <dbReference type="ARBA" id="ARBA00004370"/>
    </source>
</evidence>
<dbReference type="InterPro" id="IPR050428">
    <property type="entry name" value="TCS_sensor_his_kinase"/>
</dbReference>
<dbReference type="PROSITE" id="PS50885">
    <property type="entry name" value="HAMP"/>
    <property type="match status" value="1"/>
</dbReference>
<dbReference type="InterPro" id="IPR003594">
    <property type="entry name" value="HATPase_dom"/>
</dbReference>
<proteinExistence type="predicted"/>
<dbReference type="InterPro" id="IPR005467">
    <property type="entry name" value="His_kinase_dom"/>
</dbReference>
<evidence type="ECO:0000256" key="3">
    <source>
        <dbReference type="ARBA" id="ARBA00012438"/>
    </source>
</evidence>
<reference evidence="13" key="1">
    <citation type="submission" date="2020-01" db="EMBL/GenBank/DDBJ databases">
        <authorList>
            <person name="Rat A."/>
        </authorList>
    </citation>
    <scope>NUCLEOTIDE SEQUENCE</scope>
    <source>
        <strain evidence="13">LMG 31228</strain>
    </source>
</reference>
<evidence type="ECO:0000256" key="4">
    <source>
        <dbReference type="ARBA" id="ARBA00022553"/>
    </source>
</evidence>
<evidence type="ECO:0000256" key="1">
    <source>
        <dbReference type="ARBA" id="ARBA00000085"/>
    </source>
</evidence>
<comment type="caution">
    <text evidence="13">The sequence shown here is derived from an EMBL/GenBank/DDBJ whole genome shotgun (WGS) entry which is preliminary data.</text>
</comment>
<evidence type="ECO:0000256" key="10">
    <source>
        <dbReference type="ARBA" id="ARBA00023136"/>
    </source>
</evidence>
<dbReference type="SUPFAM" id="SSF55874">
    <property type="entry name" value="ATPase domain of HSP90 chaperone/DNA topoisomerase II/histidine kinase"/>
    <property type="match status" value="1"/>
</dbReference>
<sequence length="475" mass="49957">MTRRGGSLRLRLLVAASASVLLALALAGAGLVLLFERHVERRVAIELQAHLRQLIDGLERAEDGTLRLARLPAEPRFAEPLSGLYWQIAEEAPGAAAGLRSRSLWDATLRLPPDALQGGEVHQHVTPGPGGASLLAVERHVALPASLGGGGLRAAVAVDRAEISAAGRAFAVELAPSLGLLAAILITAAWVQVAVGLRPLGELRRRLAAVRAGREARLGAAGFPDEVRPLATEVDTLLDAQDTALARARARAADLAHGLKTPLTVLAADARELRERGEGGIAEEIEAVTEAMRRHVERELARARTAPEGGGHYAAPAQVAWQVVDVLRRTPRGQALDWDIAIPAGLVIAVDAQDLAEILGNLAENAAKWARSRIRIAGRRDDAADAAVLLLVEDDGPGIPEDEAERALARGERLDATKPGAGLGLAIVGDLVEAHGGWLRLDRSASLGGLRAEIRLPGCRDEAATAGWPPRAPPP</sequence>
<dbReference type="EC" id="2.7.13.3" evidence="3"/>
<feature type="domain" description="HAMP" evidence="12">
    <location>
        <begin position="194"/>
        <end position="246"/>
    </location>
</feature>
<evidence type="ECO:0000259" key="11">
    <source>
        <dbReference type="PROSITE" id="PS50109"/>
    </source>
</evidence>
<name>A0A9X9X6Z2_9PROT</name>
<evidence type="ECO:0000256" key="6">
    <source>
        <dbReference type="ARBA" id="ARBA00022692"/>
    </source>
</evidence>
<accession>A0A9X9X6Z2</accession>
<evidence type="ECO:0000256" key="7">
    <source>
        <dbReference type="ARBA" id="ARBA00022777"/>
    </source>
</evidence>
<dbReference type="RefSeq" id="WP_211844832.1">
    <property type="nucleotide sequence ID" value="NZ_JAAEDL010000002.1"/>
</dbReference>
<dbReference type="PANTHER" id="PTHR45436:SF5">
    <property type="entry name" value="SENSOR HISTIDINE KINASE TRCS"/>
    <property type="match status" value="1"/>
</dbReference>
<dbReference type="PROSITE" id="PS50109">
    <property type="entry name" value="HIS_KIN"/>
    <property type="match status" value="1"/>
</dbReference>
<dbReference type="InterPro" id="IPR003660">
    <property type="entry name" value="HAMP_dom"/>
</dbReference>
<gene>
    <name evidence="13" type="ORF">GXW74_03195</name>
</gene>
<dbReference type="InterPro" id="IPR036890">
    <property type="entry name" value="HATPase_C_sf"/>
</dbReference>
<evidence type="ECO:0000256" key="8">
    <source>
        <dbReference type="ARBA" id="ARBA00022989"/>
    </source>
</evidence>
<keyword evidence="5" id="KW-0808">Transferase</keyword>
<keyword evidence="8" id="KW-1133">Transmembrane helix</keyword>
<dbReference type="Gene3D" id="3.30.565.10">
    <property type="entry name" value="Histidine kinase-like ATPase, C-terminal domain"/>
    <property type="match status" value="1"/>
</dbReference>
<dbReference type="SMART" id="SM00387">
    <property type="entry name" value="HATPase_c"/>
    <property type="match status" value="1"/>
</dbReference>
<reference evidence="13" key="2">
    <citation type="journal article" date="2021" name="Syst. Appl. Microbiol.">
        <title>Roseomonas hellenica sp. nov., isolated from roots of wild-growing Alkanna tinctoria.</title>
        <authorList>
            <person name="Rat A."/>
            <person name="Naranjo H.D."/>
            <person name="Lebbe L."/>
            <person name="Cnockaert M."/>
            <person name="Krigas N."/>
            <person name="Grigoriadou K."/>
            <person name="Maloupa E."/>
            <person name="Willems A."/>
        </authorList>
    </citation>
    <scope>NUCLEOTIDE SEQUENCE</scope>
    <source>
        <strain evidence="13">LMG 31228</strain>
    </source>
</reference>
<keyword evidence="6" id="KW-0812">Transmembrane</keyword>
<dbReference type="GO" id="GO:0000160">
    <property type="term" value="P:phosphorelay signal transduction system"/>
    <property type="evidence" value="ECO:0007669"/>
    <property type="project" value="UniProtKB-KW"/>
</dbReference>
<keyword evidence="14" id="KW-1185">Reference proteome</keyword>
<dbReference type="GO" id="GO:0005886">
    <property type="term" value="C:plasma membrane"/>
    <property type="evidence" value="ECO:0007669"/>
    <property type="project" value="TreeGrafter"/>
</dbReference>
<keyword evidence="9" id="KW-0902">Two-component regulatory system</keyword>
<feature type="domain" description="Histidine kinase" evidence="11">
    <location>
        <begin position="254"/>
        <end position="460"/>
    </location>
</feature>